<sequence>MEAICARNCDILRVRRVITRNADAGGEDAEAVTPEVFEARVQRGDFALHWQAHGLRYGIPASVDAALKAGRDVLANLSRAVLPELATRFDRPVIVLLTATPQVLAARLSTRGRESAEEQVNRLKRADFKLAEGLNPIVIRNDGTLDSTVDAFTAALQPERA</sequence>
<dbReference type="GO" id="GO:0006015">
    <property type="term" value="P:5-phosphoribose 1-diphosphate biosynthetic process"/>
    <property type="evidence" value="ECO:0007669"/>
    <property type="project" value="UniProtKB-UniPathway"/>
</dbReference>
<keyword evidence="6" id="KW-0067">ATP-binding</keyword>
<dbReference type="STRING" id="53501.SAMN04488043_102169"/>
<dbReference type="Proteomes" id="UP000051587">
    <property type="component" value="Unassembled WGS sequence"/>
</dbReference>
<dbReference type="EMBL" id="CYSA01000015">
    <property type="protein sequence ID" value="CUH64803.1"/>
    <property type="molecule type" value="Genomic_DNA"/>
</dbReference>
<keyword evidence="8" id="KW-0418">Kinase</keyword>
<dbReference type="NCBIfam" id="TIGR02322">
    <property type="entry name" value="phosphon_PhnN"/>
    <property type="match status" value="1"/>
</dbReference>
<evidence type="ECO:0000259" key="7">
    <source>
        <dbReference type="SMART" id="SM00072"/>
    </source>
</evidence>
<protein>
    <recommendedName>
        <fullName evidence="3">ribose 1,5-bisphosphate phosphokinase</fullName>
        <ecNumber evidence="3">2.7.4.23</ecNumber>
    </recommendedName>
</protein>
<evidence type="ECO:0000256" key="1">
    <source>
        <dbReference type="ARBA" id="ARBA00000373"/>
    </source>
</evidence>
<keyword evidence="5" id="KW-0547">Nucleotide-binding</keyword>
<dbReference type="EC" id="2.7.4.23" evidence="3"/>
<organism evidence="8 9">
    <name type="scientific">Thalassovita gelatinovora</name>
    <name type="common">Thalassobius gelatinovorus</name>
    <dbReference type="NCBI Taxonomy" id="53501"/>
    <lineage>
        <taxon>Bacteria</taxon>
        <taxon>Pseudomonadati</taxon>
        <taxon>Pseudomonadota</taxon>
        <taxon>Alphaproteobacteria</taxon>
        <taxon>Rhodobacterales</taxon>
        <taxon>Roseobacteraceae</taxon>
        <taxon>Thalassovita</taxon>
    </lineage>
</organism>
<evidence type="ECO:0000256" key="5">
    <source>
        <dbReference type="ARBA" id="ARBA00022741"/>
    </source>
</evidence>
<proteinExistence type="predicted"/>
<comment type="catalytic activity">
    <reaction evidence="1">
        <text>alpha-D-ribose 1,5-bisphosphate + ATP = 5-phospho-alpha-D-ribose 1-diphosphate + ADP</text>
        <dbReference type="Rhea" id="RHEA:20109"/>
        <dbReference type="ChEBI" id="CHEBI:30616"/>
        <dbReference type="ChEBI" id="CHEBI:58017"/>
        <dbReference type="ChEBI" id="CHEBI:68688"/>
        <dbReference type="ChEBI" id="CHEBI:456216"/>
        <dbReference type="EC" id="2.7.4.23"/>
    </reaction>
</comment>
<dbReference type="Gene3D" id="3.40.50.300">
    <property type="entry name" value="P-loop containing nucleotide triphosphate hydrolases"/>
    <property type="match status" value="1"/>
</dbReference>
<evidence type="ECO:0000256" key="3">
    <source>
        <dbReference type="ARBA" id="ARBA00012892"/>
    </source>
</evidence>
<dbReference type="UniPathway" id="UPA00087">
    <property type="reaction ID" value="UER00175"/>
</dbReference>
<reference evidence="8 9" key="1">
    <citation type="submission" date="2015-09" db="EMBL/GenBank/DDBJ databases">
        <authorList>
            <consortium name="Swine Surveillance"/>
        </authorList>
    </citation>
    <scope>NUCLEOTIDE SEQUENCE [LARGE SCALE GENOMIC DNA]</scope>
    <source>
        <strain evidence="8 9">CECT 4357</strain>
    </source>
</reference>
<keyword evidence="4 8" id="KW-0808">Transferase</keyword>
<evidence type="ECO:0000256" key="2">
    <source>
        <dbReference type="ARBA" id="ARBA00005069"/>
    </source>
</evidence>
<dbReference type="GO" id="GO:0033863">
    <property type="term" value="F:ribose 1,5-bisphosphate phosphokinase activity"/>
    <property type="evidence" value="ECO:0007669"/>
    <property type="project" value="UniProtKB-EC"/>
</dbReference>
<dbReference type="InterPro" id="IPR012699">
    <property type="entry name" value="PhnN"/>
</dbReference>
<evidence type="ECO:0000313" key="8">
    <source>
        <dbReference type="EMBL" id="CUH64803.1"/>
    </source>
</evidence>
<feature type="domain" description="Guanylate kinase/L-type calcium channel beta subunit" evidence="7">
    <location>
        <begin position="3"/>
        <end position="160"/>
    </location>
</feature>
<dbReference type="InterPro" id="IPR027417">
    <property type="entry name" value="P-loop_NTPase"/>
</dbReference>
<dbReference type="SMART" id="SM00072">
    <property type="entry name" value="GuKc"/>
    <property type="match status" value="1"/>
</dbReference>
<gene>
    <name evidence="8" type="primary">phnN</name>
    <name evidence="8" type="ORF">TG4357_01506</name>
</gene>
<evidence type="ECO:0000256" key="6">
    <source>
        <dbReference type="ARBA" id="ARBA00022840"/>
    </source>
</evidence>
<accession>A0A0P1FY63</accession>
<comment type="pathway">
    <text evidence="2">Metabolic intermediate biosynthesis; 5-phospho-alpha-D-ribose 1-diphosphate biosynthesis; 5-phospho-alpha-D-ribose 1-diphosphate from D-ribose 5-phosphate (route II): step 3/3.</text>
</comment>
<dbReference type="GO" id="GO:0005524">
    <property type="term" value="F:ATP binding"/>
    <property type="evidence" value="ECO:0007669"/>
    <property type="project" value="UniProtKB-KW"/>
</dbReference>
<dbReference type="InterPro" id="IPR008145">
    <property type="entry name" value="GK/Ca_channel_bsu"/>
</dbReference>
<name>A0A0P1FY63_THAGE</name>
<evidence type="ECO:0000256" key="4">
    <source>
        <dbReference type="ARBA" id="ARBA00022679"/>
    </source>
</evidence>
<dbReference type="AlphaFoldDB" id="A0A0P1FY63"/>
<evidence type="ECO:0000313" key="9">
    <source>
        <dbReference type="Proteomes" id="UP000051587"/>
    </source>
</evidence>
<keyword evidence="9" id="KW-1185">Reference proteome</keyword>
<dbReference type="SUPFAM" id="SSF52540">
    <property type="entry name" value="P-loop containing nucleoside triphosphate hydrolases"/>
    <property type="match status" value="1"/>
</dbReference>